<comment type="similarity">
    <text evidence="1">Belongs to the leucine-binding protein family.</text>
</comment>
<evidence type="ECO:0000256" key="2">
    <source>
        <dbReference type="ARBA" id="ARBA00022448"/>
    </source>
</evidence>
<dbReference type="PRINTS" id="PR00337">
    <property type="entry name" value="LEUILEVALBP"/>
</dbReference>
<dbReference type="GO" id="GO:0006865">
    <property type="term" value="P:amino acid transport"/>
    <property type="evidence" value="ECO:0007669"/>
    <property type="project" value="UniProtKB-KW"/>
</dbReference>
<dbReference type="RefSeq" id="WP_093525413.1">
    <property type="nucleotide sequence ID" value="NZ_FOIJ01000021.1"/>
</dbReference>
<dbReference type="InterPro" id="IPR028081">
    <property type="entry name" value="Leu-bd"/>
</dbReference>
<evidence type="ECO:0000256" key="4">
    <source>
        <dbReference type="ARBA" id="ARBA00022970"/>
    </source>
</evidence>
<dbReference type="InterPro" id="IPR006311">
    <property type="entry name" value="TAT_signal"/>
</dbReference>
<protein>
    <submittedName>
        <fullName evidence="6">Branched-chain amino acid transport system substrate-binding protein</fullName>
    </submittedName>
</protein>
<evidence type="ECO:0000313" key="7">
    <source>
        <dbReference type="Proteomes" id="UP000199181"/>
    </source>
</evidence>
<organism evidence="6 7">
    <name type="scientific">Stigmatella erecta</name>
    <dbReference type="NCBI Taxonomy" id="83460"/>
    <lineage>
        <taxon>Bacteria</taxon>
        <taxon>Pseudomonadati</taxon>
        <taxon>Myxococcota</taxon>
        <taxon>Myxococcia</taxon>
        <taxon>Myxococcales</taxon>
        <taxon>Cystobacterineae</taxon>
        <taxon>Archangiaceae</taxon>
        <taxon>Stigmatella</taxon>
    </lineage>
</organism>
<dbReference type="PROSITE" id="PS51318">
    <property type="entry name" value="TAT"/>
    <property type="match status" value="1"/>
</dbReference>
<proteinExistence type="inferred from homology"/>
<dbReference type="AlphaFoldDB" id="A0A1I0L6Y8"/>
<dbReference type="PANTHER" id="PTHR30483">
    <property type="entry name" value="LEUCINE-SPECIFIC-BINDING PROTEIN"/>
    <property type="match status" value="1"/>
</dbReference>
<dbReference type="PANTHER" id="PTHR30483:SF6">
    <property type="entry name" value="PERIPLASMIC BINDING PROTEIN OF ABC TRANSPORTER FOR NATURAL AMINO ACIDS"/>
    <property type="match status" value="1"/>
</dbReference>
<gene>
    <name evidence="6" type="ORF">SAMN05443639_12119</name>
</gene>
<evidence type="ECO:0000313" key="6">
    <source>
        <dbReference type="EMBL" id="SEU35737.1"/>
    </source>
</evidence>
<dbReference type="SUPFAM" id="SSF53822">
    <property type="entry name" value="Periplasmic binding protein-like I"/>
    <property type="match status" value="1"/>
</dbReference>
<evidence type="ECO:0000256" key="3">
    <source>
        <dbReference type="ARBA" id="ARBA00022729"/>
    </source>
</evidence>
<dbReference type="Pfam" id="PF13458">
    <property type="entry name" value="Peripla_BP_6"/>
    <property type="match status" value="1"/>
</dbReference>
<dbReference type="InterPro" id="IPR051010">
    <property type="entry name" value="BCAA_transport"/>
</dbReference>
<dbReference type="Proteomes" id="UP000199181">
    <property type="component" value="Unassembled WGS sequence"/>
</dbReference>
<evidence type="ECO:0000256" key="1">
    <source>
        <dbReference type="ARBA" id="ARBA00010062"/>
    </source>
</evidence>
<keyword evidence="7" id="KW-1185">Reference proteome</keyword>
<evidence type="ECO:0000259" key="5">
    <source>
        <dbReference type="Pfam" id="PF13458"/>
    </source>
</evidence>
<dbReference type="EMBL" id="FOIJ01000021">
    <property type="protein sequence ID" value="SEU35737.1"/>
    <property type="molecule type" value="Genomic_DNA"/>
</dbReference>
<dbReference type="Gene3D" id="3.40.50.2300">
    <property type="match status" value="2"/>
</dbReference>
<accession>A0A1I0L6Y8</accession>
<feature type="domain" description="Leucine-binding protein" evidence="5">
    <location>
        <begin position="37"/>
        <end position="335"/>
    </location>
</feature>
<dbReference type="InterPro" id="IPR000709">
    <property type="entry name" value="Leu_Ile_Val-bd"/>
</dbReference>
<keyword evidence="3" id="KW-0732">Signal</keyword>
<dbReference type="InterPro" id="IPR028082">
    <property type="entry name" value="Peripla_BP_I"/>
</dbReference>
<name>A0A1I0L6Y8_9BACT</name>
<keyword evidence="4" id="KW-0029">Amino-acid transport</keyword>
<keyword evidence="2" id="KW-0813">Transport</keyword>
<reference evidence="7" key="1">
    <citation type="submission" date="2016-10" db="EMBL/GenBank/DDBJ databases">
        <authorList>
            <person name="Varghese N."/>
            <person name="Submissions S."/>
        </authorList>
    </citation>
    <scope>NUCLEOTIDE SEQUENCE [LARGE SCALE GENOMIC DNA]</scope>
    <source>
        <strain evidence="7">DSM 16858</strain>
    </source>
</reference>
<sequence length="409" mass="43481">MSQKLSRRVILGAAAAAGAVPLAIHLLRPAPATGPVIRLGLIAPFTGNTGAYGPDMEKAARLTVEQINAAGGLLDGHTLELLVEDEESSPTASVAAARKLLDVHKVAGLIGLWGSPPGLAVKPIALQYNTALFVSCSANELTSGDTKGLIWRFQARATHWGTVIARSMLKQGIKTVSVLALQSPFVGSMVAPFEEHFRAHGGQILETVRYNPDQPSYRAEVEQVFSKQPEAVFVPALLTDFSSIVKEVYRGGFTSKLFTLSVAADAEGKFVSGVGAEAAEGIHHFQPSPPLGSPGYQKFVKRMGARDDALFLFAGNTHDQVALFALAVEKARSSAPLDYTRQILSLSNGPGEPVDDVVEALKRVRAGQPINFVGAGSDVDFSPTGDQLNRHFGHYVIRNGQNALVELVS</sequence>